<evidence type="ECO:0000313" key="1">
    <source>
        <dbReference type="EMBL" id="GIZ40377.1"/>
    </source>
</evidence>
<reference evidence="1 2" key="1">
    <citation type="submission" date="2021-01" db="EMBL/GenBank/DDBJ databases">
        <title>Cercospora kikuchii MAFF 305040 whole genome shotgun sequence.</title>
        <authorList>
            <person name="Kashiwa T."/>
            <person name="Suzuki T."/>
        </authorList>
    </citation>
    <scope>NUCLEOTIDE SEQUENCE [LARGE SCALE GENOMIC DNA]</scope>
    <source>
        <strain evidence="1 2">MAFF 305040</strain>
    </source>
</reference>
<sequence>MLIRRGKAEGWLHLDTKSLKTWAEASGITFTNASPTAVPGRGTGLLADRDLKTESSLPTEILTIDEELVLSGEAVRRHAQFDKDFREVLESLGDFGRSNLMGHATPRGAILSFLLFQASLSCPHLEERVGVHCAFTDYVKSLPSELLPTFWTPDELQLLIGTTLAPAISSKLKSLRREYDLFCEAASNTRWYNIVSPHFSFDDWLQVDAMFRSRALDFYGSCMIPGMDLASHAAHERTNAFYDRGYGKYHLYLMKGKELKVGEEVCITYGDEKGACEMLFSYGFLDEHMDTAETLFLSLNIPDDDISRSAKMKIANCAPGFKLIDISSSFSPNINDPESSTQDANEDDPSSSGTIDWTGDFIYLLCVTPSDGLEFQLAQTIDTTSEPELQATFNGTELPEGAISLRRLLAASDKWDVYRLRAIVILQQRVFEQMQVLYSSQEDMESVPHGEGTDVRDVCYEQAMKLRRLEFELLEKAYEDFEKQKIELAETPAVKKFLAEMNGNVGAEEDAAIGSSESAMAKRSSRINLKMWMLNADISGKLCANSGK</sequence>
<dbReference type="InterPro" id="IPR046341">
    <property type="entry name" value="SET_dom_sf"/>
</dbReference>
<dbReference type="AlphaFoldDB" id="A0A9P3CBU8"/>
<gene>
    <name evidence="1" type="ORF">CKM354_000371800</name>
</gene>
<dbReference type="GeneID" id="68289293"/>
<dbReference type="SUPFAM" id="SSF82199">
    <property type="entry name" value="SET domain"/>
    <property type="match status" value="1"/>
</dbReference>
<dbReference type="EMBL" id="BOLY01000002">
    <property type="protein sequence ID" value="GIZ40377.1"/>
    <property type="molecule type" value="Genomic_DNA"/>
</dbReference>
<dbReference type="Proteomes" id="UP000825890">
    <property type="component" value="Unassembled WGS sequence"/>
</dbReference>
<dbReference type="GO" id="GO:0016279">
    <property type="term" value="F:protein-lysine N-methyltransferase activity"/>
    <property type="evidence" value="ECO:0007669"/>
    <property type="project" value="TreeGrafter"/>
</dbReference>
<dbReference type="OrthoDB" id="441812at2759"/>
<dbReference type="PANTHER" id="PTHR13271">
    <property type="entry name" value="UNCHARACTERIZED PUTATIVE METHYLTRANSFERASE"/>
    <property type="match status" value="1"/>
</dbReference>
<dbReference type="CDD" id="cd10527">
    <property type="entry name" value="SET_LSMT"/>
    <property type="match status" value="1"/>
</dbReference>
<comment type="caution">
    <text evidence="1">The sequence shown here is derived from an EMBL/GenBank/DDBJ whole genome shotgun (WGS) entry which is preliminary data.</text>
</comment>
<dbReference type="GO" id="GO:0005634">
    <property type="term" value="C:nucleus"/>
    <property type="evidence" value="ECO:0007669"/>
    <property type="project" value="TreeGrafter"/>
</dbReference>
<evidence type="ECO:0008006" key="3">
    <source>
        <dbReference type="Google" id="ProtNLM"/>
    </source>
</evidence>
<dbReference type="PANTHER" id="PTHR13271:SF76">
    <property type="entry name" value="SET DOMAIN-CONTAINING PROTEIN 8"/>
    <property type="match status" value="1"/>
</dbReference>
<dbReference type="InterPro" id="IPR050600">
    <property type="entry name" value="SETD3_SETD6_MTase"/>
</dbReference>
<keyword evidence="2" id="KW-1185">Reference proteome</keyword>
<dbReference type="Gene3D" id="3.90.1410.10">
    <property type="entry name" value="set domain protein methyltransferase, domain 1"/>
    <property type="match status" value="1"/>
</dbReference>
<dbReference type="RefSeq" id="XP_044654864.1">
    <property type="nucleotide sequence ID" value="XM_044798929.1"/>
</dbReference>
<name>A0A9P3CBU8_9PEZI</name>
<organism evidence="1 2">
    <name type="scientific">Cercospora kikuchii</name>
    <dbReference type="NCBI Taxonomy" id="84275"/>
    <lineage>
        <taxon>Eukaryota</taxon>
        <taxon>Fungi</taxon>
        <taxon>Dikarya</taxon>
        <taxon>Ascomycota</taxon>
        <taxon>Pezizomycotina</taxon>
        <taxon>Dothideomycetes</taxon>
        <taxon>Dothideomycetidae</taxon>
        <taxon>Mycosphaerellales</taxon>
        <taxon>Mycosphaerellaceae</taxon>
        <taxon>Cercospora</taxon>
    </lineage>
</organism>
<accession>A0A9P3CBU8</accession>
<evidence type="ECO:0000313" key="2">
    <source>
        <dbReference type="Proteomes" id="UP000825890"/>
    </source>
</evidence>
<protein>
    <recommendedName>
        <fullName evidence="3">SET domain-containing protein</fullName>
    </recommendedName>
</protein>
<proteinExistence type="predicted"/>